<dbReference type="AlphaFoldDB" id="A0A1J0KRV2"/>
<keyword evidence="7" id="KW-0432">Leucine biosynthesis</keyword>
<dbReference type="CDD" id="cd01583">
    <property type="entry name" value="IPMI"/>
    <property type="match status" value="1"/>
</dbReference>
<dbReference type="GO" id="GO:0003861">
    <property type="term" value="F:3-isopropylmalate dehydratase activity"/>
    <property type="evidence" value="ECO:0007669"/>
    <property type="project" value="UniProtKB-EC"/>
</dbReference>
<evidence type="ECO:0000313" key="16">
    <source>
        <dbReference type="EMBL" id="APC96473.1"/>
    </source>
</evidence>
<organism evidence="16 17">
    <name type="scientific">Francisella frigiditurris</name>
    <dbReference type="NCBI Taxonomy" id="1542390"/>
    <lineage>
        <taxon>Bacteria</taxon>
        <taxon>Pseudomonadati</taxon>
        <taxon>Pseudomonadota</taxon>
        <taxon>Gammaproteobacteria</taxon>
        <taxon>Thiotrichales</taxon>
        <taxon>Francisellaceae</taxon>
        <taxon>Francisella</taxon>
    </lineage>
</organism>
<evidence type="ECO:0000256" key="7">
    <source>
        <dbReference type="ARBA" id="ARBA00022430"/>
    </source>
</evidence>
<evidence type="ECO:0000256" key="14">
    <source>
        <dbReference type="ARBA" id="ARBA00023304"/>
    </source>
</evidence>
<keyword evidence="8" id="KW-0004">4Fe-4S</keyword>
<evidence type="ECO:0000256" key="9">
    <source>
        <dbReference type="ARBA" id="ARBA00022605"/>
    </source>
</evidence>
<dbReference type="InterPro" id="IPR001030">
    <property type="entry name" value="Acoase/IPM_deHydtase_lsu_aba"/>
</dbReference>
<feature type="domain" description="Aconitase/3-isopropylmalate dehydratase large subunit alpha/beta/alpha" evidence="15">
    <location>
        <begin position="7"/>
        <end position="457"/>
    </location>
</feature>
<reference evidence="17" key="1">
    <citation type="submission" date="2014-10" db="EMBL/GenBank/DDBJ databases">
        <authorList>
            <person name="Kuske C.R."/>
            <person name="Challacombe J.F."/>
            <person name="Daligault H.E."/>
            <person name="Davenport K.W."/>
            <person name="Johnson S.L."/>
            <person name="Siddaramappa S."/>
            <person name="Petersen J.M."/>
        </authorList>
    </citation>
    <scope>NUCLEOTIDE SEQUENCE [LARGE SCALE GENOMIC DNA]</scope>
    <source>
        <strain evidence="17">CA97-1460</strain>
    </source>
</reference>
<evidence type="ECO:0000256" key="11">
    <source>
        <dbReference type="ARBA" id="ARBA00023004"/>
    </source>
</evidence>
<name>A0A1J0KRV2_9GAMM</name>
<evidence type="ECO:0000259" key="15">
    <source>
        <dbReference type="Pfam" id="PF00330"/>
    </source>
</evidence>
<evidence type="ECO:0000256" key="4">
    <source>
        <dbReference type="ARBA" id="ARBA00004729"/>
    </source>
</evidence>
<dbReference type="NCBIfam" id="TIGR00170">
    <property type="entry name" value="leuC"/>
    <property type="match status" value="1"/>
</dbReference>
<dbReference type="KEGG" id="frc:KX01_955"/>
<evidence type="ECO:0000256" key="1">
    <source>
        <dbReference type="ARBA" id="ARBA00000491"/>
    </source>
</evidence>
<keyword evidence="13 16" id="KW-0456">Lyase</keyword>
<dbReference type="Pfam" id="PF00330">
    <property type="entry name" value="Aconitase"/>
    <property type="match status" value="1"/>
</dbReference>
<dbReference type="NCBIfam" id="NF009116">
    <property type="entry name" value="PRK12466.1"/>
    <property type="match status" value="1"/>
</dbReference>
<dbReference type="UniPathway" id="UPA00048">
    <property type="reaction ID" value="UER00071"/>
</dbReference>
<evidence type="ECO:0000256" key="12">
    <source>
        <dbReference type="ARBA" id="ARBA00023014"/>
    </source>
</evidence>
<gene>
    <name evidence="16" type="primary">leuC</name>
    <name evidence="16" type="ORF">KX01_955</name>
</gene>
<dbReference type="PRINTS" id="PR00415">
    <property type="entry name" value="ACONITASE"/>
</dbReference>
<evidence type="ECO:0000256" key="5">
    <source>
        <dbReference type="ARBA" id="ARBA00011271"/>
    </source>
</evidence>
<keyword evidence="14" id="KW-0100">Branched-chain amino acid biosynthesis</keyword>
<dbReference type="PANTHER" id="PTHR43822">
    <property type="entry name" value="HOMOACONITASE, MITOCHONDRIAL-RELATED"/>
    <property type="match status" value="1"/>
</dbReference>
<keyword evidence="11" id="KW-0408">Iron</keyword>
<evidence type="ECO:0000256" key="10">
    <source>
        <dbReference type="ARBA" id="ARBA00022723"/>
    </source>
</evidence>
<sequence>MSKNIIDKIWDAHIVKHTPNFPDVLYIDRMLMHEVTSAQAFDKLRELNIPVNNKKSILATVDHSISTSPVNRYDMKDKVAQAQVETLRRNVKEYDIDFYDFDSQHQGIVHVVGPELGFTLPGTTLVCGDSHTSTHGAFGALAFGVGTSEVGHVLATNCILQYRPKTMKVEFIGTPSKYATAKDIVMRLIADIGIGGAGGHVIEYTGESIINMSVEERMTLCNMSIECGARAGLVSPDEKTFAYLKGRRYAPQGTDFDKAVENWKSIVSDKNAHYDKVITVNVENLQPMVTWGINPQHAISITDKVPSLKDIPAHQQKLAQQAYEYTSFAENENIMGKEIQWAFVGSCTNGRIEDMRAAAEVLKGKKVAKNVTMYIVPGSEQVRSIAISEGLDKIFTDAGAQFRMPGCSMCLAMNDDKVPAGERCISTSNRNFIGRQGKGSITHLASPQTVAASAIMGKICSVEQLGKEAK</sequence>
<dbReference type="NCBIfam" id="NF004016">
    <property type="entry name" value="PRK05478.1"/>
    <property type="match status" value="1"/>
</dbReference>
<proteinExistence type="predicted"/>
<comment type="pathway">
    <text evidence="4">Amino-acid biosynthesis; L-leucine biosynthesis; L-leucine from 3-methyl-2-oxobutanoate: step 2/4.</text>
</comment>
<comment type="cofactor">
    <cofactor evidence="2">
        <name>[4Fe-4S] cluster</name>
        <dbReference type="ChEBI" id="CHEBI:49883"/>
    </cofactor>
</comment>
<dbReference type="EC" id="4.2.1.33" evidence="6"/>
<comment type="catalytic activity">
    <reaction evidence="1">
        <text>(2R,3S)-3-isopropylmalate = (2S)-2-isopropylmalate</text>
        <dbReference type="Rhea" id="RHEA:32287"/>
        <dbReference type="ChEBI" id="CHEBI:1178"/>
        <dbReference type="ChEBI" id="CHEBI:35121"/>
        <dbReference type="EC" id="4.2.1.33"/>
    </reaction>
</comment>
<comment type="subunit">
    <text evidence="5">Heterodimer of LeuC and LeuD.</text>
</comment>
<dbReference type="GO" id="GO:0009098">
    <property type="term" value="P:L-leucine biosynthetic process"/>
    <property type="evidence" value="ECO:0007669"/>
    <property type="project" value="UniProtKB-UniPathway"/>
</dbReference>
<dbReference type="OrthoDB" id="9802769at2"/>
<evidence type="ECO:0000256" key="2">
    <source>
        <dbReference type="ARBA" id="ARBA00001966"/>
    </source>
</evidence>
<dbReference type="InterPro" id="IPR015931">
    <property type="entry name" value="Acnase/IPM_dHydase_lsu_aba_1/3"/>
</dbReference>
<protein>
    <recommendedName>
        <fullName evidence="6">3-isopropylmalate dehydratase</fullName>
        <ecNumber evidence="6">4.2.1.33</ecNumber>
    </recommendedName>
</protein>
<dbReference type="SUPFAM" id="SSF53732">
    <property type="entry name" value="Aconitase iron-sulfur domain"/>
    <property type="match status" value="1"/>
</dbReference>
<evidence type="ECO:0000256" key="13">
    <source>
        <dbReference type="ARBA" id="ARBA00023239"/>
    </source>
</evidence>
<dbReference type="InterPro" id="IPR033941">
    <property type="entry name" value="IPMI_cat"/>
</dbReference>
<evidence type="ECO:0000256" key="3">
    <source>
        <dbReference type="ARBA" id="ARBA00002695"/>
    </source>
</evidence>
<dbReference type="EMBL" id="CP009654">
    <property type="protein sequence ID" value="APC96473.1"/>
    <property type="molecule type" value="Genomic_DNA"/>
</dbReference>
<evidence type="ECO:0000256" key="8">
    <source>
        <dbReference type="ARBA" id="ARBA00022485"/>
    </source>
</evidence>
<dbReference type="InterPro" id="IPR050067">
    <property type="entry name" value="IPM_dehydratase_rel_enz"/>
</dbReference>
<keyword evidence="10" id="KW-0479">Metal-binding</keyword>
<evidence type="ECO:0000256" key="6">
    <source>
        <dbReference type="ARBA" id="ARBA00011998"/>
    </source>
</evidence>
<dbReference type="PANTHER" id="PTHR43822:SF9">
    <property type="entry name" value="3-ISOPROPYLMALATE DEHYDRATASE"/>
    <property type="match status" value="1"/>
</dbReference>
<dbReference type="Proteomes" id="UP000182521">
    <property type="component" value="Chromosome"/>
</dbReference>
<keyword evidence="12" id="KW-0411">Iron-sulfur</keyword>
<dbReference type="InterPro" id="IPR004430">
    <property type="entry name" value="3-IsopropMal_deHydase_lsu"/>
</dbReference>
<keyword evidence="17" id="KW-1185">Reference proteome</keyword>
<dbReference type="GO" id="GO:0051539">
    <property type="term" value="F:4 iron, 4 sulfur cluster binding"/>
    <property type="evidence" value="ECO:0007669"/>
    <property type="project" value="UniProtKB-KW"/>
</dbReference>
<evidence type="ECO:0000313" key="17">
    <source>
        <dbReference type="Proteomes" id="UP000182521"/>
    </source>
</evidence>
<dbReference type="InterPro" id="IPR036008">
    <property type="entry name" value="Aconitase_4Fe-4S_dom"/>
</dbReference>
<dbReference type="Gene3D" id="3.30.499.10">
    <property type="entry name" value="Aconitase, domain 3"/>
    <property type="match status" value="2"/>
</dbReference>
<keyword evidence="9" id="KW-0028">Amino-acid biosynthesis</keyword>
<dbReference type="STRING" id="1542390.KX01_955"/>
<comment type="function">
    <text evidence="3">Catalyzes the isomerization between 2-isopropylmalate and 3-isopropylmalate, via the formation of 2-isopropylmaleate.</text>
</comment>
<dbReference type="GO" id="GO:0046872">
    <property type="term" value="F:metal ion binding"/>
    <property type="evidence" value="ECO:0007669"/>
    <property type="project" value="UniProtKB-KW"/>
</dbReference>
<accession>A0A1J0KRV2</accession>
<dbReference type="RefSeq" id="WP_071663886.1">
    <property type="nucleotide sequence ID" value="NZ_CP009654.1"/>
</dbReference>